<accession>A0A081MYR0</accession>
<proteinExistence type="predicted"/>
<dbReference type="EMBL" id="JOKG01000008">
    <property type="protein sequence ID" value="KEQ11333.1"/>
    <property type="molecule type" value="Genomic_DNA"/>
</dbReference>
<reference evidence="1 2" key="1">
    <citation type="submission" date="2014-06" db="EMBL/GenBank/DDBJ databases">
        <title>Whole Genome Sequences of Three Symbiotic Endozoicomonas Bacteria.</title>
        <authorList>
            <person name="Neave M.J."/>
            <person name="Apprill A."/>
            <person name="Voolstra C.R."/>
        </authorList>
    </citation>
    <scope>NUCLEOTIDE SEQUENCE [LARGE SCALE GENOMIC DNA]</scope>
    <source>
        <strain evidence="1 2">LMG 24815</strain>
    </source>
</reference>
<name>A0A081MYR0_9GAMM</name>
<gene>
    <name evidence="1" type="ORF">GZ77_25970</name>
</gene>
<protein>
    <submittedName>
        <fullName evidence="1">Uncharacterized protein</fullName>
    </submittedName>
</protein>
<keyword evidence="2" id="KW-1185">Reference proteome</keyword>
<sequence>MVSHSTSNALVSESHPAVLHLLPENNPNRLLFNDILTFSQRDFPALSRLFYSYMNTGSNSYDQIERMSLLWNEIDNANSYVSSLIVTNNLFLIQSILYHFKGAIDYMSEMLSQ</sequence>
<comment type="caution">
    <text evidence="1">The sequence shown here is derived from an EMBL/GenBank/DDBJ whole genome shotgun (WGS) entry which is preliminary data.</text>
</comment>
<dbReference type="Proteomes" id="UP000028006">
    <property type="component" value="Unassembled WGS sequence"/>
</dbReference>
<evidence type="ECO:0000313" key="2">
    <source>
        <dbReference type="Proteomes" id="UP000028006"/>
    </source>
</evidence>
<evidence type="ECO:0000313" key="1">
    <source>
        <dbReference type="EMBL" id="KEQ11333.1"/>
    </source>
</evidence>
<organism evidence="1 2">
    <name type="scientific">Endozoicomonas montiporae</name>
    <dbReference type="NCBI Taxonomy" id="1027273"/>
    <lineage>
        <taxon>Bacteria</taxon>
        <taxon>Pseudomonadati</taxon>
        <taxon>Pseudomonadota</taxon>
        <taxon>Gammaproteobacteria</taxon>
        <taxon>Oceanospirillales</taxon>
        <taxon>Endozoicomonadaceae</taxon>
        <taxon>Endozoicomonas</taxon>
    </lineage>
</organism>
<dbReference type="AlphaFoldDB" id="A0A081MYR0"/>